<evidence type="ECO:0008006" key="10">
    <source>
        <dbReference type="Google" id="ProtNLM"/>
    </source>
</evidence>
<dbReference type="EMBL" id="JAXOVC010000005">
    <property type="protein sequence ID" value="KAK4501463.1"/>
    <property type="molecule type" value="Genomic_DNA"/>
</dbReference>
<evidence type="ECO:0000313" key="9">
    <source>
        <dbReference type="Proteomes" id="UP001305779"/>
    </source>
</evidence>
<dbReference type="CDD" id="cd11041">
    <property type="entry name" value="CYP503A1-like"/>
    <property type="match status" value="1"/>
</dbReference>
<dbReference type="PANTHER" id="PTHR46206">
    <property type="entry name" value="CYTOCHROME P450"/>
    <property type="match status" value="1"/>
</dbReference>
<evidence type="ECO:0000256" key="4">
    <source>
        <dbReference type="ARBA" id="ARBA00022723"/>
    </source>
</evidence>
<name>A0ABR0EK02_ZASCE</name>
<evidence type="ECO:0000256" key="5">
    <source>
        <dbReference type="ARBA" id="ARBA00023002"/>
    </source>
</evidence>
<reference evidence="8 9" key="1">
    <citation type="journal article" date="2023" name="G3 (Bethesda)">
        <title>A chromosome-level genome assembly of Zasmidium syzygii isolated from banana leaves.</title>
        <authorList>
            <person name="van Westerhoven A.C."/>
            <person name="Mehrabi R."/>
            <person name="Talebi R."/>
            <person name="Steentjes M.B.F."/>
            <person name="Corcolon B."/>
            <person name="Chong P.A."/>
            <person name="Kema G.H.J."/>
            <person name="Seidl M.F."/>
        </authorList>
    </citation>
    <scope>NUCLEOTIDE SEQUENCE [LARGE SCALE GENOMIC DNA]</scope>
    <source>
        <strain evidence="8 9">P124</strain>
    </source>
</reference>
<proteinExistence type="inferred from homology"/>
<comment type="similarity">
    <text evidence="2">Belongs to the cytochrome P450 family.</text>
</comment>
<dbReference type="Proteomes" id="UP001305779">
    <property type="component" value="Unassembled WGS sequence"/>
</dbReference>
<evidence type="ECO:0000256" key="7">
    <source>
        <dbReference type="ARBA" id="ARBA00023033"/>
    </source>
</evidence>
<comment type="cofactor">
    <cofactor evidence="1">
        <name>heme</name>
        <dbReference type="ChEBI" id="CHEBI:30413"/>
    </cofactor>
</comment>
<protein>
    <recommendedName>
        <fullName evidence="10">Cytochrome P450</fullName>
    </recommendedName>
</protein>
<evidence type="ECO:0000256" key="1">
    <source>
        <dbReference type="ARBA" id="ARBA00001971"/>
    </source>
</evidence>
<dbReference type="InterPro" id="IPR002403">
    <property type="entry name" value="Cyt_P450_E_grp-IV"/>
</dbReference>
<keyword evidence="6" id="KW-0408">Iron</keyword>
<evidence type="ECO:0000256" key="3">
    <source>
        <dbReference type="ARBA" id="ARBA00022617"/>
    </source>
</evidence>
<dbReference type="InterPro" id="IPR001128">
    <property type="entry name" value="Cyt_P450"/>
</dbReference>
<evidence type="ECO:0000256" key="6">
    <source>
        <dbReference type="ARBA" id="ARBA00023004"/>
    </source>
</evidence>
<dbReference type="SUPFAM" id="SSF48264">
    <property type="entry name" value="Cytochrome P450"/>
    <property type="match status" value="1"/>
</dbReference>
<gene>
    <name evidence="8" type="ORF">PRZ48_007272</name>
</gene>
<comment type="caution">
    <text evidence="8">The sequence shown here is derived from an EMBL/GenBank/DDBJ whole genome shotgun (WGS) entry which is preliminary data.</text>
</comment>
<dbReference type="PANTHER" id="PTHR46206:SF1">
    <property type="entry name" value="P450, PUTATIVE (EUROFUNG)-RELATED"/>
    <property type="match status" value="1"/>
</dbReference>
<keyword evidence="3" id="KW-0349">Heme</keyword>
<organism evidence="8 9">
    <name type="scientific">Zasmidium cellare</name>
    <name type="common">Wine cellar mold</name>
    <name type="synonym">Racodium cellare</name>
    <dbReference type="NCBI Taxonomy" id="395010"/>
    <lineage>
        <taxon>Eukaryota</taxon>
        <taxon>Fungi</taxon>
        <taxon>Dikarya</taxon>
        <taxon>Ascomycota</taxon>
        <taxon>Pezizomycotina</taxon>
        <taxon>Dothideomycetes</taxon>
        <taxon>Dothideomycetidae</taxon>
        <taxon>Mycosphaerellales</taxon>
        <taxon>Mycosphaerellaceae</taxon>
        <taxon>Zasmidium</taxon>
    </lineage>
</organism>
<dbReference type="Pfam" id="PF00067">
    <property type="entry name" value="p450"/>
    <property type="match status" value="1"/>
</dbReference>
<dbReference type="InterPro" id="IPR036396">
    <property type="entry name" value="Cyt_P450_sf"/>
</dbReference>
<keyword evidence="5" id="KW-0560">Oxidoreductase</keyword>
<evidence type="ECO:0000256" key="2">
    <source>
        <dbReference type="ARBA" id="ARBA00010617"/>
    </source>
</evidence>
<keyword evidence="7" id="KW-0503">Monooxygenase</keyword>
<keyword evidence="4" id="KW-0479">Metal-binding</keyword>
<accession>A0ABR0EK02</accession>
<dbReference type="Gene3D" id="1.10.630.10">
    <property type="entry name" value="Cytochrome P450"/>
    <property type="match status" value="1"/>
</dbReference>
<dbReference type="PRINTS" id="PR00465">
    <property type="entry name" value="EP450IV"/>
</dbReference>
<sequence>MKLHMADIMPDFFDDVKIAVSTALGQPQAWTRIKALKALRTVTMSAFNRVTVGQPLCRDKKYLSAVGRMVMTFALTCVAYRFLVPEPLKRWLMPLIALPYRWTLRKVSDMYLPTVQKRVDQYKTAKSGDQFPNDMLQWTIERAVAKYGWSAICVRDLANTIIFLNIFAAITIDIVLDTVLIDVLSYSPQSMLIQQLRREADDTLQCLQQDPLRALADMTRLDSVIRETLRIHPPNDHGMMRQIVKPGGVTTPTGLHLPEGTHVGAHVAATQKDPETCHDADQYQPLRFYQDQEHTGEASTTAVHISDKFLPFALGRHACPDRFFAVYVLKIILGHIFTTYDFETLRQRPDVKSIGGINLPDDDLLIGIRLRQTHASSKN</sequence>
<keyword evidence="9" id="KW-1185">Reference proteome</keyword>
<evidence type="ECO:0000313" key="8">
    <source>
        <dbReference type="EMBL" id="KAK4501463.1"/>
    </source>
</evidence>